<proteinExistence type="predicted"/>
<dbReference type="InterPro" id="IPR013924">
    <property type="entry name" value="RNase_H2_suC"/>
</dbReference>
<dbReference type="CDD" id="cd09271">
    <property type="entry name" value="RNase_H2-C"/>
    <property type="match status" value="1"/>
</dbReference>
<organism evidence="2 3">
    <name type="scientific">Lophiostoma macrostomum CBS 122681</name>
    <dbReference type="NCBI Taxonomy" id="1314788"/>
    <lineage>
        <taxon>Eukaryota</taxon>
        <taxon>Fungi</taxon>
        <taxon>Dikarya</taxon>
        <taxon>Ascomycota</taxon>
        <taxon>Pezizomycotina</taxon>
        <taxon>Dothideomycetes</taxon>
        <taxon>Pleosporomycetidae</taxon>
        <taxon>Pleosporales</taxon>
        <taxon>Lophiostomataceae</taxon>
        <taxon>Lophiostoma</taxon>
    </lineage>
</organism>
<name>A0A6A6TGK5_9PLEO</name>
<accession>A0A6A6TGK5</accession>
<feature type="non-terminal residue" evidence="2">
    <location>
        <position position="152"/>
    </location>
</feature>
<dbReference type="PANTHER" id="PTHR47204:SF1">
    <property type="entry name" value="RIBONUCLEASE H2 SUBUNIT C"/>
    <property type="match status" value="1"/>
</dbReference>
<reference evidence="2" key="1">
    <citation type="journal article" date="2020" name="Stud. Mycol.">
        <title>101 Dothideomycetes genomes: a test case for predicting lifestyles and emergence of pathogens.</title>
        <authorList>
            <person name="Haridas S."/>
            <person name="Albert R."/>
            <person name="Binder M."/>
            <person name="Bloem J."/>
            <person name="Labutti K."/>
            <person name="Salamov A."/>
            <person name="Andreopoulos B."/>
            <person name="Baker S."/>
            <person name="Barry K."/>
            <person name="Bills G."/>
            <person name="Bluhm B."/>
            <person name="Cannon C."/>
            <person name="Castanera R."/>
            <person name="Culley D."/>
            <person name="Daum C."/>
            <person name="Ezra D."/>
            <person name="Gonzalez J."/>
            <person name="Henrissat B."/>
            <person name="Kuo A."/>
            <person name="Liang C."/>
            <person name="Lipzen A."/>
            <person name="Lutzoni F."/>
            <person name="Magnuson J."/>
            <person name="Mondo S."/>
            <person name="Nolan M."/>
            <person name="Ohm R."/>
            <person name="Pangilinan J."/>
            <person name="Park H.-J."/>
            <person name="Ramirez L."/>
            <person name="Alfaro M."/>
            <person name="Sun H."/>
            <person name="Tritt A."/>
            <person name="Yoshinaga Y."/>
            <person name="Zwiers L.-H."/>
            <person name="Turgeon B."/>
            <person name="Goodwin S."/>
            <person name="Spatafora J."/>
            <person name="Crous P."/>
            <person name="Grigoriev I."/>
        </authorList>
    </citation>
    <scope>NUCLEOTIDE SEQUENCE</scope>
    <source>
        <strain evidence="2">CBS 122681</strain>
    </source>
</reference>
<evidence type="ECO:0000313" key="2">
    <source>
        <dbReference type="EMBL" id="KAF2659159.1"/>
    </source>
</evidence>
<dbReference type="AlphaFoldDB" id="A0A6A6TGK5"/>
<protein>
    <submittedName>
        <fullName evidence="2">Ribonuclease H1 small subunit</fullName>
    </submittedName>
</protein>
<gene>
    <name evidence="2" type="ORF">K491DRAFT_564777</name>
</gene>
<feature type="region of interest" description="Disordered" evidence="1">
    <location>
        <begin position="62"/>
        <end position="96"/>
    </location>
</feature>
<evidence type="ECO:0000313" key="3">
    <source>
        <dbReference type="Proteomes" id="UP000799324"/>
    </source>
</evidence>
<feature type="compositionally biased region" description="Basic and acidic residues" evidence="1">
    <location>
        <begin position="64"/>
        <end position="78"/>
    </location>
</feature>
<dbReference type="EMBL" id="MU004309">
    <property type="protein sequence ID" value="KAF2659159.1"/>
    <property type="molecule type" value="Genomic_DNA"/>
</dbReference>
<dbReference type="PANTHER" id="PTHR47204">
    <property type="entry name" value="OS02G0168900 PROTEIN"/>
    <property type="match status" value="1"/>
</dbReference>
<feature type="non-terminal residue" evidence="2">
    <location>
        <position position="1"/>
    </location>
</feature>
<keyword evidence="3" id="KW-1185">Reference proteome</keyword>
<dbReference type="Pfam" id="PF08615">
    <property type="entry name" value="RNase_H2_suC"/>
    <property type="match status" value="1"/>
</dbReference>
<dbReference type="Proteomes" id="UP000799324">
    <property type="component" value="Unassembled WGS sequence"/>
</dbReference>
<sequence length="152" mass="17234">QAQTCTPNLLPAHIHHNGRIPSTSQYWMPETDESGKPHAYFRGRHLHGTVLRLPENYTGAVMRVTDKDVPKDARRENDSGGDEEEDEDEDGEMDDDVEIKIAQKVAEFEEMIVWGHGGVVDESEDVYARGIREWIGFAEAMHREDGDGDEEQ</sequence>
<dbReference type="GO" id="GO:0032299">
    <property type="term" value="C:ribonuclease H2 complex"/>
    <property type="evidence" value="ECO:0007669"/>
    <property type="project" value="InterPro"/>
</dbReference>
<evidence type="ECO:0000256" key="1">
    <source>
        <dbReference type="SAM" id="MobiDB-lite"/>
    </source>
</evidence>
<dbReference type="GO" id="GO:0006401">
    <property type="term" value="P:RNA catabolic process"/>
    <property type="evidence" value="ECO:0007669"/>
    <property type="project" value="InterPro"/>
</dbReference>
<feature type="compositionally biased region" description="Acidic residues" evidence="1">
    <location>
        <begin position="79"/>
        <end position="96"/>
    </location>
</feature>
<dbReference type="Gene3D" id="2.40.128.680">
    <property type="match status" value="1"/>
</dbReference>
<dbReference type="OrthoDB" id="6222486at2759"/>